<feature type="transmembrane region" description="Helical" evidence="1">
    <location>
        <begin position="42"/>
        <end position="69"/>
    </location>
</feature>
<feature type="transmembrane region" description="Helical" evidence="1">
    <location>
        <begin position="89"/>
        <end position="116"/>
    </location>
</feature>
<organism evidence="2 3">
    <name type="scientific">Candidatus Daviesbacteria bacterium GW2011_GWB1_36_5</name>
    <dbReference type="NCBI Taxonomy" id="1618426"/>
    <lineage>
        <taxon>Bacteria</taxon>
        <taxon>Candidatus Daviesiibacteriota</taxon>
    </lineage>
</organism>
<feature type="transmembrane region" description="Helical" evidence="1">
    <location>
        <begin position="128"/>
        <end position="146"/>
    </location>
</feature>
<evidence type="ECO:0000313" key="3">
    <source>
        <dbReference type="Proteomes" id="UP000034492"/>
    </source>
</evidence>
<proteinExistence type="predicted"/>
<comment type="caution">
    <text evidence="2">The sequence shown here is derived from an EMBL/GenBank/DDBJ whole genome shotgun (WGS) entry which is preliminary data.</text>
</comment>
<dbReference type="AlphaFoldDB" id="A0A0G0ET81"/>
<keyword evidence="1" id="KW-1133">Transmembrane helix</keyword>
<evidence type="ECO:0000256" key="1">
    <source>
        <dbReference type="SAM" id="Phobius"/>
    </source>
</evidence>
<dbReference type="EMBL" id="LBSA01000020">
    <property type="protein sequence ID" value="KKQ08732.1"/>
    <property type="molecule type" value="Genomic_DNA"/>
</dbReference>
<gene>
    <name evidence="2" type="ORF">US19_C0020G0021</name>
</gene>
<dbReference type="Proteomes" id="UP000034492">
    <property type="component" value="Unassembled WGS sequence"/>
</dbReference>
<evidence type="ECO:0000313" key="2">
    <source>
        <dbReference type="EMBL" id="KKQ08732.1"/>
    </source>
</evidence>
<sequence length="158" mass="16929">MKFLLTALSVSLFYILLNVYISNYQVINQAFLGDFTFEYRSALMFSLIQGLTTALSATSLIFLMIISVLTGLNSAMLIKKVNKGGGVHLMFGGSMLGTLGSGCVSCGLPLLGVLGMSGSIAYLPFKGLEFSVLSAGLLLISFYLLLRNSKKECVIKSS</sequence>
<keyword evidence="1" id="KW-0472">Membrane</keyword>
<accession>A0A0G0ET81</accession>
<keyword evidence="1" id="KW-0812">Transmembrane</keyword>
<reference evidence="2 3" key="1">
    <citation type="journal article" date="2015" name="Nature">
        <title>rRNA introns, odd ribosomes, and small enigmatic genomes across a large radiation of phyla.</title>
        <authorList>
            <person name="Brown C.T."/>
            <person name="Hug L.A."/>
            <person name="Thomas B.C."/>
            <person name="Sharon I."/>
            <person name="Castelle C.J."/>
            <person name="Singh A."/>
            <person name="Wilkins M.J."/>
            <person name="Williams K.H."/>
            <person name="Banfield J.F."/>
        </authorList>
    </citation>
    <scope>NUCLEOTIDE SEQUENCE [LARGE SCALE GENOMIC DNA]</scope>
</reference>
<protein>
    <submittedName>
        <fullName evidence="2">Uncharacterized protein</fullName>
    </submittedName>
</protein>
<name>A0A0G0ET81_9BACT</name>